<proteinExistence type="predicted"/>
<dbReference type="STRING" id="1120976.SAMN03080606_00935"/>
<accession>A0A1G5DKH5</accession>
<dbReference type="OrthoDB" id="9794935at2"/>
<dbReference type="Gene3D" id="2.30.110.10">
    <property type="entry name" value="Electron Transport, Fmn-binding Protein, Chain A"/>
    <property type="match status" value="1"/>
</dbReference>
<dbReference type="RefSeq" id="WP_091540535.1">
    <property type="nucleotide sequence ID" value="NZ_FMUS01000004.1"/>
</dbReference>
<evidence type="ECO:0000313" key="2">
    <source>
        <dbReference type="Proteomes" id="UP000198636"/>
    </source>
</evidence>
<dbReference type="PANTHER" id="PTHR34071:SF2">
    <property type="entry name" value="FLAVIN-NUCLEOTIDE-BINDING PROTEIN"/>
    <property type="match status" value="1"/>
</dbReference>
<dbReference type="SUPFAM" id="SSF50475">
    <property type="entry name" value="FMN-binding split barrel"/>
    <property type="match status" value="1"/>
</dbReference>
<sequence length="154" mass="17788">MFREMRRTDRRIDNGRIVEILMNGHYGVFSTIGENGFPYGVPLSYVYLNSHIYFHCATNGYKLDNLKNNDKVSFCVIGNTEILPQDFSTKYESVIAFGKALEVFEDEKIKVLRELLKKYSKDYLEKGEAYIKNAGDKTKVIKIEIQNITGKARK</sequence>
<dbReference type="AlphaFoldDB" id="A0A1G5DKH5"/>
<keyword evidence="2" id="KW-1185">Reference proteome</keyword>
<evidence type="ECO:0008006" key="3">
    <source>
        <dbReference type="Google" id="ProtNLM"/>
    </source>
</evidence>
<dbReference type="InterPro" id="IPR024747">
    <property type="entry name" value="Pyridox_Oxase-rel"/>
</dbReference>
<evidence type="ECO:0000313" key="1">
    <source>
        <dbReference type="EMBL" id="SCY15067.1"/>
    </source>
</evidence>
<dbReference type="InterPro" id="IPR012349">
    <property type="entry name" value="Split_barrel_FMN-bd"/>
</dbReference>
<reference evidence="1 2" key="1">
    <citation type="submission" date="2016-10" db="EMBL/GenBank/DDBJ databases">
        <authorList>
            <person name="de Groot N.N."/>
        </authorList>
    </citation>
    <scope>NUCLEOTIDE SEQUENCE [LARGE SCALE GENOMIC DNA]</scope>
    <source>
        <strain evidence="1 2">DSM 18978</strain>
    </source>
</reference>
<dbReference type="PANTHER" id="PTHR34071">
    <property type="entry name" value="5-NITROIMIDAZOLE ANTIBIOTICS RESISTANCE PROTEIN, NIMA-FAMILY-RELATED PROTEIN-RELATED"/>
    <property type="match status" value="1"/>
</dbReference>
<dbReference type="EMBL" id="FMUS01000004">
    <property type="protein sequence ID" value="SCY15067.1"/>
    <property type="molecule type" value="Genomic_DNA"/>
</dbReference>
<dbReference type="Proteomes" id="UP000198636">
    <property type="component" value="Unassembled WGS sequence"/>
</dbReference>
<protein>
    <recommendedName>
        <fullName evidence="3">Nitroimidazol reductase NimA, pyridoxamine 5'-phosphate oxidase superfamily</fullName>
    </recommendedName>
</protein>
<name>A0A1G5DKH5_9FIRM</name>
<gene>
    <name evidence="1" type="ORF">SAMN03080606_00935</name>
</gene>
<organism evidence="1 2">
    <name type="scientific">Alkaliphilus peptidifermentans DSM 18978</name>
    <dbReference type="NCBI Taxonomy" id="1120976"/>
    <lineage>
        <taxon>Bacteria</taxon>
        <taxon>Bacillati</taxon>
        <taxon>Bacillota</taxon>
        <taxon>Clostridia</taxon>
        <taxon>Peptostreptococcales</taxon>
        <taxon>Natronincolaceae</taxon>
        <taxon>Alkaliphilus</taxon>
    </lineage>
</organism>
<dbReference type="Pfam" id="PF12900">
    <property type="entry name" value="Pyridox_ox_2"/>
    <property type="match status" value="1"/>
</dbReference>